<dbReference type="Gene3D" id="2.30.110.10">
    <property type="entry name" value="Electron Transport, Fmn-binding Protein, Chain A"/>
    <property type="match status" value="1"/>
</dbReference>
<evidence type="ECO:0008006" key="3">
    <source>
        <dbReference type="Google" id="ProtNLM"/>
    </source>
</evidence>
<sequence>MYFDPAHQEKDLRVLRKLVRDYPLGALITGIPSANHPHLQMSHIPFVLDVDDESSQTELGRLRGHLAKQNPQSKAMIESVQESPDNVLEQDVLVVFTSADHYVTPKFYAETKPSTGKVVPTWDYAAVQVYGRAKIFHDSKSEEKSDFLQEQTSALSYQSETKIMGYTGVGGAQADWKLSDAPDKYLEFMKKNIIGIEITIDRMEGKFKMSQEKRGGDRQGVIQGFASLETRGAPEVYQMLKERNALKDQSVASSPACLPPTTLFPPPSCRFLGYFPKIPFPHLITTSIRIKITNFKMPELVIPGMGHPSHDRHRWQNVFREVGGKLYCIPPKFADLTDADRRLLTGDEIAEMRALAREFVPRDLPAQDRDLITKWIEEHTFKPEGGKTWWAYDNALQAITADRDLEELEALLLQCCLFGRIPNNVLAHALKRDQLFLFERNYTVTNRLVNARRPSRIRKILAPARAVIRRHGS</sequence>
<dbReference type="GeneID" id="41968954"/>
<dbReference type="Pfam" id="PF04299">
    <property type="entry name" value="FMN_bind_2"/>
    <property type="match status" value="1"/>
</dbReference>
<comment type="caution">
    <text evidence="1">The sequence shown here is derived from an EMBL/GenBank/DDBJ whole genome shotgun (WGS) entry which is preliminary data.</text>
</comment>
<dbReference type="InterPro" id="IPR007396">
    <property type="entry name" value="TR_PAI2-type"/>
</dbReference>
<organism evidence="1 2">
    <name type="scientific">Thyridium curvatum</name>
    <dbReference type="NCBI Taxonomy" id="1093900"/>
    <lineage>
        <taxon>Eukaryota</taxon>
        <taxon>Fungi</taxon>
        <taxon>Dikarya</taxon>
        <taxon>Ascomycota</taxon>
        <taxon>Pezizomycotina</taxon>
        <taxon>Sordariomycetes</taxon>
        <taxon>Sordariomycetidae</taxon>
        <taxon>Thyridiales</taxon>
        <taxon>Thyridiaceae</taxon>
        <taxon>Thyridium</taxon>
    </lineage>
</organism>
<evidence type="ECO:0000313" key="1">
    <source>
        <dbReference type="EMBL" id="TPX09047.1"/>
    </source>
</evidence>
<reference evidence="1 2" key="1">
    <citation type="submission" date="2019-06" db="EMBL/GenBank/DDBJ databases">
        <title>Draft genome sequence of the filamentous fungus Phialemoniopsis curvata isolated from diesel fuel.</title>
        <authorList>
            <person name="Varaljay V.A."/>
            <person name="Lyon W.J."/>
            <person name="Crouch A.L."/>
            <person name="Drake C.E."/>
            <person name="Hollomon J.M."/>
            <person name="Nadeau L.J."/>
            <person name="Nunn H.S."/>
            <person name="Stevenson B.S."/>
            <person name="Bojanowski C.L."/>
            <person name="Crookes-Goodson W.J."/>
        </authorList>
    </citation>
    <scope>NUCLEOTIDE SEQUENCE [LARGE SCALE GENOMIC DNA]</scope>
    <source>
        <strain evidence="1 2">D216</strain>
    </source>
</reference>
<dbReference type="Proteomes" id="UP000319257">
    <property type="component" value="Unassembled WGS sequence"/>
</dbReference>
<dbReference type="AlphaFoldDB" id="A0A507ANZ2"/>
<gene>
    <name evidence="1" type="ORF">E0L32_001507</name>
</gene>
<evidence type="ECO:0000313" key="2">
    <source>
        <dbReference type="Proteomes" id="UP000319257"/>
    </source>
</evidence>
<dbReference type="PANTHER" id="PTHR35802:SF1">
    <property type="entry name" value="PROTEASE SYNTHASE AND SPORULATION PROTEIN PAI 2"/>
    <property type="match status" value="1"/>
</dbReference>
<dbReference type="PANTHER" id="PTHR35802">
    <property type="entry name" value="PROTEASE SYNTHASE AND SPORULATION PROTEIN PAI 2"/>
    <property type="match status" value="1"/>
</dbReference>
<accession>A0A507ANZ2</accession>
<dbReference type="OrthoDB" id="2101473at2759"/>
<name>A0A507ANZ2_9PEZI</name>
<dbReference type="SUPFAM" id="SSF50475">
    <property type="entry name" value="FMN-binding split barrel"/>
    <property type="match status" value="1"/>
</dbReference>
<keyword evidence="2" id="KW-1185">Reference proteome</keyword>
<dbReference type="RefSeq" id="XP_030990758.1">
    <property type="nucleotide sequence ID" value="XM_031135594.1"/>
</dbReference>
<protein>
    <recommendedName>
        <fullName evidence="3">Transcriptional regulator</fullName>
    </recommendedName>
</protein>
<proteinExistence type="predicted"/>
<dbReference type="InterPro" id="IPR012349">
    <property type="entry name" value="Split_barrel_FMN-bd"/>
</dbReference>
<dbReference type="FunCoup" id="A0A507ANZ2">
    <property type="interactions" value="10"/>
</dbReference>
<dbReference type="InParanoid" id="A0A507ANZ2"/>
<dbReference type="EMBL" id="SKBQ01000006">
    <property type="protein sequence ID" value="TPX09047.1"/>
    <property type="molecule type" value="Genomic_DNA"/>
</dbReference>